<organism evidence="1 2">
    <name type="scientific">Rubroshorea leprosula</name>
    <dbReference type="NCBI Taxonomy" id="152421"/>
    <lineage>
        <taxon>Eukaryota</taxon>
        <taxon>Viridiplantae</taxon>
        <taxon>Streptophyta</taxon>
        <taxon>Embryophyta</taxon>
        <taxon>Tracheophyta</taxon>
        <taxon>Spermatophyta</taxon>
        <taxon>Magnoliopsida</taxon>
        <taxon>eudicotyledons</taxon>
        <taxon>Gunneridae</taxon>
        <taxon>Pentapetalae</taxon>
        <taxon>rosids</taxon>
        <taxon>malvids</taxon>
        <taxon>Malvales</taxon>
        <taxon>Dipterocarpaceae</taxon>
        <taxon>Rubroshorea</taxon>
    </lineage>
</organism>
<gene>
    <name evidence="1" type="ORF">SLEP1_g43388</name>
</gene>
<evidence type="ECO:0000313" key="2">
    <source>
        <dbReference type="Proteomes" id="UP001054252"/>
    </source>
</evidence>
<sequence>MNWTSGGTYEVQDLCDEVMVCGLAMAFCDRKQS</sequence>
<comment type="caution">
    <text evidence="1">The sequence shown here is derived from an EMBL/GenBank/DDBJ whole genome shotgun (WGS) entry which is preliminary data.</text>
</comment>
<proteinExistence type="predicted"/>
<reference evidence="1 2" key="1">
    <citation type="journal article" date="2021" name="Commun. Biol.">
        <title>The genome of Shorea leprosula (Dipterocarpaceae) highlights the ecological relevance of drought in aseasonal tropical rainforests.</title>
        <authorList>
            <person name="Ng K.K.S."/>
            <person name="Kobayashi M.J."/>
            <person name="Fawcett J.A."/>
            <person name="Hatakeyama M."/>
            <person name="Paape T."/>
            <person name="Ng C.H."/>
            <person name="Ang C.C."/>
            <person name="Tnah L.H."/>
            <person name="Lee C.T."/>
            <person name="Nishiyama T."/>
            <person name="Sese J."/>
            <person name="O'Brien M.J."/>
            <person name="Copetti D."/>
            <person name="Mohd Noor M.I."/>
            <person name="Ong R.C."/>
            <person name="Putra M."/>
            <person name="Sireger I.Z."/>
            <person name="Indrioko S."/>
            <person name="Kosugi Y."/>
            <person name="Izuno A."/>
            <person name="Isagi Y."/>
            <person name="Lee S.L."/>
            <person name="Shimizu K.K."/>
        </authorList>
    </citation>
    <scope>NUCLEOTIDE SEQUENCE [LARGE SCALE GENOMIC DNA]</scope>
    <source>
        <strain evidence="1">214</strain>
    </source>
</reference>
<dbReference type="AlphaFoldDB" id="A0AAV5LCT1"/>
<keyword evidence="2" id="KW-1185">Reference proteome</keyword>
<accession>A0AAV5LCT1</accession>
<protein>
    <submittedName>
        <fullName evidence="1">Uncharacterized protein</fullName>
    </submittedName>
</protein>
<evidence type="ECO:0000313" key="1">
    <source>
        <dbReference type="EMBL" id="GKV35074.1"/>
    </source>
</evidence>
<name>A0AAV5LCT1_9ROSI</name>
<dbReference type="EMBL" id="BPVZ01000108">
    <property type="protein sequence ID" value="GKV35074.1"/>
    <property type="molecule type" value="Genomic_DNA"/>
</dbReference>
<dbReference type="Proteomes" id="UP001054252">
    <property type="component" value="Unassembled WGS sequence"/>
</dbReference>